<keyword evidence="2 4" id="KW-0195">Cyclin</keyword>
<dbReference type="OrthoDB" id="5590282at2759"/>
<reference evidence="8" key="1">
    <citation type="submission" date="2022-11" db="EMBL/GenBank/DDBJ databases">
        <authorList>
            <person name="Petersen C."/>
        </authorList>
    </citation>
    <scope>NUCLEOTIDE SEQUENCE</scope>
    <source>
        <strain evidence="8">IBT 34128</strain>
    </source>
</reference>
<dbReference type="PANTHER" id="PTHR10177">
    <property type="entry name" value="CYCLINS"/>
    <property type="match status" value="1"/>
</dbReference>
<protein>
    <submittedName>
        <fullName evidence="8">Cyclin</fullName>
    </submittedName>
</protein>
<dbReference type="Gene3D" id="1.10.472.10">
    <property type="entry name" value="Cyclin-like"/>
    <property type="match status" value="2"/>
</dbReference>
<dbReference type="Proteomes" id="UP001141434">
    <property type="component" value="Unassembled WGS sequence"/>
</dbReference>
<evidence type="ECO:0000256" key="4">
    <source>
        <dbReference type="RuleBase" id="RU000383"/>
    </source>
</evidence>
<feature type="domain" description="Cyclin-like" evidence="6">
    <location>
        <begin position="323"/>
        <end position="407"/>
    </location>
</feature>
<dbReference type="GO" id="GO:0044772">
    <property type="term" value="P:mitotic cell cycle phase transition"/>
    <property type="evidence" value="ECO:0007669"/>
    <property type="project" value="InterPro"/>
</dbReference>
<keyword evidence="3" id="KW-0131">Cell cycle</keyword>
<dbReference type="GeneID" id="81394066"/>
<feature type="domain" description="Cyclin-like" evidence="6">
    <location>
        <begin position="420"/>
        <end position="501"/>
    </location>
</feature>
<dbReference type="InterPro" id="IPR006671">
    <property type="entry name" value="Cyclin_N"/>
</dbReference>
<dbReference type="GO" id="GO:0016538">
    <property type="term" value="F:cyclin-dependent protein serine/threonine kinase regulator activity"/>
    <property type="evidence" value="ECO:0007669"/>
    <property type="project" value="InterPro"/>
</dbReference>
<feature type="region of interest" description="Disordered" evidence="5">
    <location>
        <begin position="193"/>
        <end position="233"/>
    </location>
</feature>
<evidence type="ECO:0000256" key="3">
    <source>
        <dbReference type="ARBA" id="ARBA00023306"/>
    </source>
</evidence>
<dbReference type="PROSITE" id="PS00292">
    <property type="entry name" value="CYCLINS"/>
    <property type="match status" value="1"/>
</dbReference>
<comment type="similarity">
    <text evidence="4">Belongs to the cyclin family.</text>
</comment>
<evidence type="ECO:0000313" key="8">
    <source>
        <dbReference type="EMBL" id="KAJ5102094.1"/>
    </source>
</evidence>
<dbReference type="AlphaFoldDB" id="A0A9W9FL11"/>
<dbReference type="EMBL" id="JAPMSZ010000005">
    <property type="protein sequence ID" value="KAJ5102094.1"/>
    <property type="molecule type" value="Genomic_DNA"/>
</dbReference>
<evidence type="ECO:0000259" key="6">
    <source>
        <dbReference type="SMART" id="SM00385"/>
    </source>
</evidence>
<sequence length="557" mass="62725">MDAKPQRIRVRGDENVPPSLPANKAIHHRNKSTPALSLAHNGANNGGRQAFGDKSNHKDAIQVSRDDCVLLSKSNQLESKPGLSQPAQRPMSMSGLKGLLSNVTIKPNPAGKAQPQKNKRSNEVYKDLPPVAEKEPSEEVKPTETSGPATAPIEEDTALKEEAIVLKEAPEQEESIAPTASVVDAYTSNTTSHAARFPLSPPPEPVPPPQPAHDEGHEDSEGEDEYEMSQPTHIEKNGRIMTVLYPRMTVLTKRELFQARKLVNVVRTREDVEEELWDTSLVSEYTNEIFLHLRNTEIKLLPVYNYMAKQTEIEWPMRSLLMDWLVQVHYDFALLPETLYLTVNYIDRFLSHKIVSMGKLQLVGATALFIAAKYEEVTAPSAADILMMVDSGYTVDELLKAEWFMLNILKFDLGWPGPMSFLRRISKADDYDLETRTMAKYFLEVAIMDERFICTPPSFLAASAHCLARLMLFKGPWTPEHALYSGYLYAQLMPVIRALLDCCQDPNTHHGVVYAKYCEPRFDCVAHFVEDKLDTGFYLPPQTELSDPARLDRLANY</sequence>
<feature type="region of interest" description="Disordered" evidence="5">
    <location>
        <begin position="1"/>
        <end position="59"/>
    </location>
</feature>
<dbReference type="SMART" id="SM01332">
    <property type="entry name" value="Cyclin_C"/>
    <property type="match status" value="1"/>
</dbReference>
<dbReference type="RefSeq" id="XP_056512925.1">
    <property type="nucleotide sequence ID" value="XM_056654898.1"/>
</dbReference>
<dbReference type="Pfam" id="PF00134">
    <property type="entry name" value="Cyclin_N"/>
    <property type="match status" value="1"/>
</dbReference>
<feature type="compositionally biased region" description="Pro residues" evidence="5">
    <location>
        <begin position="199"/>
        <end position="211"/>
    </location>
</feature>
<dbReference type="InterPro" id="IPR046965">
    <property type="entry name" value="Cyclin_A/B-like"/>
</dbReference>
<name>A0A9W9FL11_9EURO</name>
<evidence type="ECO:0000313" key="9">
    <source>
        <dbReference type="Proteomes" id="UP001141434"/>
    </source>
</evidence>
<dbReference type="SUPFAM" id="SSF47954">
    <property type="entry name" value="Cyclin-like"/>
    <property type="match status" value="2"/>
</dbReference>
<evidence type="ECO:0000256" key="5">
    <source>
        <dbReference type="SAM" id="MobiDB-lite"/>
    </source>
</evidence>
<feature type="compositionally biased region" description="Basic and acidic residues" evidence="5">
    <location>
        <begin position="1"/>
        <end position="14"/>
    </location>
</feature>
<evidence type="ECO:0000256" key="2">
    <source>
        <dbReference type="ARBA" id="ARBA00023127"/>
    </source>
</evidence>
<dbReference type="InterPro" id="IPR004367">
    <property type="entry name" value="Cyclin_C-dom"/>
</dbReference>
<keyword evidence="9" id="KW-1185">Reference proteome</keyword>
<proteinExistence type="inferred from homology"/>
<gene>
    <name evidence="8" type="ORF">NUU61_004316</name>
</gene>
<comment type="caution">
    <text evidence="8">The sequence shown here is derived from an EMBL/GenBank/DDBJ whole genome shotgun (WGS) entry which is preliminary data.</text>
</comment>
<dbReference type="FunFam" id="1.10.472.10:FF:000001">
    <property type="entry name" value="G2/mitotic-specific cyclin"/>
    <property type="match status" value="1"/>
</dbReference>
<dbReference type="GO" id="GO:0051301">
    <property type="term" value="P:cell division"/>
    <property type="evidence" value="ECO:0007669"/>
    <property type="project" value="UniProtKB-KW"/>
</dbReference>
<dbReference type="InterPro" id="IPR048258">
    <property type="entry name" value="Cyclins_cyclin-box"/>
</dbReference>
<feature type="domain" description="Cyclin C-terminal" evidence="7">
    <location>
        <begin position="416"/>
        <end position="531"/>
    </location>
</feature>
<dbReference type="SMART" id="SM00385">
    <property type="entry name" value="CYCLIN"/>
    <property type="match status" value="2"/>
</dbReference>
<reference evidence="8" key="2">
    <citation type="journal article" date="2023" name="IMA Fungus">
        <title>Comparative genomic study of the Penicillium genus elucidates a diverse pangenome and 15 lateral gene transfer events.</title>
        <authorList>
            <person name="Petersen C."/>
            <person name="Sorensen T."/>
            <person name="Nielsen M.R."/>
            <person name="Sondergaard T.E."/>
            <person name="Sorensen J.L."/>
            <person name="Fitzpatrick D.A."/>
            <person name="Frisvad J.C."/>
            <person name="Nielsen K.L."/>
        </authorList>
    </citation>
    <scope>NUCLEOTIDE SEQUENCE</scope>
    <source>
        <strain evidence="8">IBT 34128</strain>
    </source>
</reference>
<organism evidence="8 9">
    <name type="scientific">Penicillium alfredii</name>
    <dbReference type="NCBI Taxonomy" id="1506179"/>
    <lineage>
        <taxon>Eukaryota</taxon>
        <taxon>Fungi</taxon>
        <taxon>Dikarya</taxon>
        <taxon>Ascomycota</taxon>
        <taxon>Pezizomycotina</taxon>
        <taxon>Eurotiomycetes</taxon>
        <taxon>Eurotiomycetidae</taxon>
        <taxon>Eurotiales</taxon>
        <taxon>Aspergillaceae</taxon>
        <taxon>Penicillium</taxon>
    </lineage>
</organism>
<evidence type="ECO:0000256" key="1">
    <source>
        <dbReference type="ARBA" id="ARBA00022618"/>
    </source>
</evidence>
<dbReference type="Pfam" id="PF02984">
    <property type="entry name" value="Cyclin_C"/>
    <property type="match status" value="1"/>
</dbReference>
<evidence type="ECO:0000259" key="7">
    <source>
        <dbReference type="SMART" id="SM01332"/>
    </source>
</evidence>
<keyword evidence="1" id="KW-0132">Cell division</keyword>
<feature type="compositionally biased region" description="Basic and acidic residues" evidence="5">
    <location>
        <begin position="120"/>
        <end position="142"/>
    </location>
</feature>
<dbReference type="InterPro" id="IPR036915">
    <property type="entry name" value="Cyclin-like_sf"/>
</dbReference>
<feature type="compositionally biased region" description="Acidic residues" evidence="5">
    <location>
        <begin position="217"/>
        <end position="227"/>
    </location>
</feature>
<feature type="region of interest" description="Disordered" evidence="5">
    <location>
        <begin position="72"/>
        <end position="156"/>
    </location>
</feature>
<dbReference type="InterPro" id="IPR013763">
    <property type="entry name" value="Cyclin-like_dom"/>
</dbReference>
<accession>A0A9W9FL11</accession>
<dbReference type="CDD" id="cd20512">
    <property type="entry name" value="CYCLIN_CLBs_yeast_rpt2"/>
    <property type="match status" value="1"/>
</dbReference>
<dbReference type="InterPro" id="IPR039361">
    <property type="entry name" value="Cyclin"/>
</dbReference>
<dbReference type="PIRSF" id="PIRSF001771">
    <property type="entry name" value="Cyclin_A_B_D_E"/>
    <property type="match status" value="1"/>
</dbReference>